<proteinExistence type="predicted"/>
<evidence type="ECO:0000256" key="1">
    <source>
        <dbReference type="SAM" id="MobiDB-lite"/>
    </source>
</evidence>
<dbReference type="EMBL" id="JBBCAQ010000028">
    <property type="protein sequence ID" value="KAK7585993.1"/>
    <property type="molecule type" value="Genomic_DNA"/>
</dbReference>
<reference evidence="2 3" key="1">
    <citation type="submission" date="2024-03" db="EMBL/GenBank/DDBJ databases">
        <title>Adaptation during the transition from Ophiocordyceps entomopathogen to insect associate is accompanied by gene loss and intensified selection.</title>
        <authorList>
            <person name="Ward C.M."/>
            <person name="Onetto C.A."/>
            <person name="Borneman A.R."/>
        </authorList>
    </citation>
    <scope>NUCLEOTIDE SEQUENCE [LARGE SCALE GENOMIC DNA]</scope>
    <source>
        <strain evidence="2">AWRI1</strain>
        <tissue evidence="2">Single Adult Female</tissue>
    </source>
</reference>
<evidence type="ECO:0000313" key="2">
    <source>
        <dbReference type="EMBL" id="KAK7585993.1"/>
    </source>
</evidence>
<accession>A0AAN9Y2N2</accession>
<organism evidence="2 3">
    <name type="scientific">Parthenolecanium corni</name>
    <dbReference type="NCBI Taxonomy" id="536013"/>
    <lineage>
        <taxon>Eukaryota</taxon>
        <taxon>Metazoa</taxon>
        <taxon>Ecdysozoa</taxon>
        <taxon>Arthropoda</taxon>
        <taxon>Hexapoda</taxon>
        <taxon>Insecta</taxon>
        <taxon>Pterygota</taxon>
        <taxon>Neoptera</taxon>
        <taxon>Paraneoptera</taxon>
        <taxon>Hemiptera</taxon>
        <taxon>Sternorrhyncha</taxon>
        <taxon>Coccoidea</taxon>
        <taxon>Coccidae</taxon>
        <taxon>Parthenolecanium</taxon>
    </lineage>
</organism>
<feature type="region of interest" description="Disordered" evidence="1">
    <location>
        <begin position="16"/>
        <end position="36"/>
    </location>
</feature>
<comment type="caution">
    <text evidence="2">The sequence shown here is derived from an EMBL/GenBank/DDBJ whole genome shotgun (WGS) entry which is preliminary data.</text>
</comment>
<name>A0AAN9Y2N2_9HEMI</name>
<protein>
    <submittedName>
        <fullName evidence="2">Uncharacterized protein</fullName>
    </submittedName>
</protein>
<dbReference type="Proteomes" id="UP001367676">
    <property type="component" value="Unassembled WGS sequence"/>
</dbReference>
<gene>
    <name evidence="2" type="ORF">V9T40_000172</name>
</gene>
<evidence type="ECO:0000313" key="3">
    <source>
        <dbReference type="Proteomes" id="UP001367676"/>
    </source>
</evidence>
<sequence>MCEQIKFTFDTSSYESRASLSSSPIGPSCLRSSERKKAGITRNVSFPDDDSQIVTGILEPENPWKSTSDITNDDLMSMYLSSCSKHGTFPIPEVLDQISEPDLKLKRIQIETKRINFVLDS</sequence>
<keyword evidence="3" id="KW-1185">Reference proteome</keyword>
<dbReference type="AlphaFoldDB" id="A0AAN9Y2N2"/>